<evidence type="ECO:0000313" key="2">
    <source>
        <dbReference type="Proteomes" id="UP001177021"/>
    </source>
</evidence>
<evidence type="ECO:0000313" key="1">
    <source>
        <dbReference type="EMBL" id="CAJ2637103.1"/>
    </source>
</evidence>
<reference evidence="1" key="1">
    <citation type="submission" date="2023-10" db="EMBL/GenBank/DDBJ databases">
        <authorList>
            <person name="Rodriguez Cubillos JULIANA M."/>
            <person name="De Vega J."/>
        </authorList>
    </citation>
    <scope>NUCLEOTIDE SEQUENCE</scope>
</reference>
<name>A0ACB0IZY7_TRIPR</name>
<dbReference type="EMBL" id="CASHSV030000013">
    <property type="protein sequence ID" value="CAJ2637103.1"/>
    <property type="molecule type" value="Genomic_DNA"/>
</dbReference>
<sequence>MFEAFLVEKQEQQQEEEEEKQLEIEGVSSKSNLLTKKRKIIIRDYKGIRSNSVEACFRIFDSVASSMFDSWRILRTVSSTFALVRASSIFTQSSVTGSKRVLGISLSEIERGEEHNEGLRTNEHNEGRRTNE</sequence>
<keyword evidence="2" id="KW-1185">Reference proteome</keyword>
<proteinExistence type="predicted"/>
<protein>
    <submittedName>
        <fullName evidence="1">Uncharacterized protein</fullName>
    </submittedName>
</protein>
<comment type="caution">
    <text evidence="1">The sequence shown here is derived from an EMBL/GenBank/DDBJ whole genome shotgun (WGS) entry which is preliminary data.</text>
</comment>
<accession>A0ACB0IZY7</accession>
<gene>
    <name evidence="1" type="ORF">MILVUS5_LOCUS7500</name>
</gene>
<dbReference type="Proteomes" id="UP001177021">
    <property type="component" value="Unassembled WGS sequence"/>
</dbReference>
<organism evidence="1 2">
    <name type="scientific">Trifolium pratense</name>
    <name type="common">Red clover</name>
    <dbReference type="NCBI Taxonomy" id="57577"/>
    <lineage>
        <taxon>Eukaryota</taxon>
        <taxon>Viridiplantae</taxon>
        <taxon>Streptophyta</taxon>
        <taxon>Embryophyta</taxon>
        <taxon>Tracheophyta</taxon>
        <taxon>Spermatophyta</taxon>
        <taxon>Magnoliopsida</taxon>
        <taxon>eudicotyledons</taxon>
        <taxon>Gunneridae</taxon>
        <taxon>Pentapetalae</taxon>
        <taxon>rosids</taxon>
        <taxon>fabids</taxon>
        <taxon>Fabales</taxon>
        <taxon>Fabaceae</taxon>
        <taxon>Papilionoideae</taxon>
        <taxon>50 kb inversion clade</taxon>
        <taxon>NPAAA clade</taxon>
        <taxon>Hologalegina</taxon>
        <taxon>IRL clade</taxon>
        <taxon>Trifolieae</taxon>
        <taxon>Trifolium</taxon>
    </lineage>
</organism>